<dbReference type="Proteomes" id="UP000192527">
    <property type="component" value="Chromosome"/>
</dbReference>
<dbReference type="AlphaFoldDB" id="A0A1W5ZWZ5"/>
<keyword evidence="2" id="KW-1185">Reference proteome</keyword>
<organism evidence="1 2">
    <name type="scientific">Halobacillus mangrovi</name>
    <dbReference type="NCBI Taxonomy" id="402384"/>
    <lineage>
        <taxon>Bacteria</taxon>
        <taxon>Bacillati</taxon>
        <taxon>Bacillota</taxon>
        <taxon>Bacilli</taxon>
        <taxon>Bacillales</taxon>
        <taxon>Bacillaceae</taxon>
        <taxon>Halobacillus</taxon>
    </lineage>
</organism>
<evidence type="ECO:0000313" key="1">
    <source>
        <dbReference type="EMBL" id="ARI77790.1"/>
    </source>
</evidence>
<dbReference type="RefSeq" id="WP_085030251.1">
    <property type="nucleotide sequence ID" value="NZ_CP020772.1"/>
</dbReference>
<accession>A0A1W5ZWZ5</accession>
<evidence type="ECO:0000313" key="2">
    <source>
        <dbReference type="Proteomes" id="UP000192527"/>
    </source>
</evidence>
<dbReference type="OrthoDB" id="2692055at2"/>
<sequence>MEACVYFSDNFFSTGRTDIYNKDKDKVGSLHLKSAFSSSVDVEDINGKIVVQGSFPIFSNRWSVQHSKGEELGKVKTGFSFFKKRFRYETSEQSLEIESPAMSKDYTMTDQSGVEVATFRKVSSFFQSAAYELKNHTSSLSTEELISVVMGVNAIEKRRSSAANGSPT</sequence>
<dbReference type="EMBL" id="CP020772">
    <property type="protein sequence ID" value="ARI77790.1"/>
    <property type="molecule type" value="Genomic_DNA"/>
</dbReference>
<proteinExistence type="predicted"/>
<dbReference type="KEGG" id="hmn:HM131_13440"/>
<name>A0A1W5ZWZ5_9BACI</name>
<reference evidence="1 2" key="1">
    <citation type="submission" date="2017-04" db="EMBL/GenBank/DDBJ databases">
        <title>The whole genome sequencing and assembly of Halobacillus mangrovi strain.</title>
        <authorList>
            <person name="Lee S.-J."/>
            <person name="Park M.-K."/>
            <person name="Kim J.-Y."/>
            <person name="Lee Y.-J."/>
            <person name="Yi H."/>
            <person name="Bahn Y.-S."/>
            <person name="Kim J.F."/>
            <person name="Lee D.-W."/>
        </authorList>
    </citation>
    <scope>NUCLEOTIDE SEQUENCE [LARGE SCALE GENOMIC DNA]</scope>
    <source>
        <strain evidence="1 2">KTB 131</strain>
    </source>
</reference>
<protein>
    <submittedName>
        <fullName evidence="1">Uncharacterized protein</fullName>
    </submittedName>
</protein>
<gene>
    <name evidence="1" type="ORF">HM131_13440</name>
</gene>